<reference evidence="7 8" key="1">
    <citation type="journal article" date="2011" name="J. Bacteriol.">
        <title>Complete genome sequence and updated annotation of Desulfovibrio alaskensis G20.</title>
        <authorList>
            <person name="Hauser L.J."/>
            <person name="Land M.L."/>
            <person name="Brown S.D."/>
            <person name="Larimer F."/>
            <person name="Keller K.L."/>
            <person name="Rapp-Giles B.J."/>
            <person name="Price M.N."/>
            <person name="Lin M."/>
            <person name="Bruce D.C."/>
            <person name="Detter J.C."/>
            <person name="Tapia R."/>
            <person name="Han C.S."/>
            <person name="Goodwin L.A."/>
            <person name="Cheng J.F."/>
            <person name="Pitluck S."/>
            <person name="Copeland A."/>
            <person name="Lucas S."/>
            <person name="Nolan M."/>
            <person name="Lapidus A.L."/>
            <person name="Palumbo A.V."/>
            <person name="Wall J.D."/>
        </authorList>
    </citation>
    <scope>NUCLEOTIDE SEQUENCE [LARGE SCALE GENOMIC DNA]</scope>
    <source>
        <strain evidence="8">ATCC BAA 1058 / DSM 17464 / G20</strain>
    </source>
</reference>
<dbReference type="InterPro" id="IPR001123">
    <property type="entry name" value="LeuE-type"/>
</dbReference>
<feature type="transmembrane region" description="Helical" evidence="6">
    <location>
        <begin position="40"/>
        <end position="62"/>
    </location>
</feature>
<dbReference type="GO" id="GO:0015171">
    <property type="term" value="F:amino acid transmembrane transporter activity"/>
    <property type="evidence" value="ECO:0007669"/>
    <property type="project" value="TreeGrafter"/>
</dbReference>
<accession>Q30VM8</accession>
<evidence type="ECO:0000256" key="6">
    <source>
        <dbReference type="SAM" id="Phobius"/>
    </source>
</evidence>
<keyword evidence="4 6" id="KW-1133">Transmembrane helix</keyword>
<dbReference type="Pfam" id="PF01810">
    <property type="entry name" value="LysE"/>
    <property type="match status" value="1"/>
</dbReference>
<feature type="transmembrane region" description="Helical" evidence="6">
    <location>
        <begin position="6"/>
        <end position="28"/>
    </location>
</feature>
<keyword evidence="8" id="KW-1185">Reference proteome</keyword>
<evidence type="ECO:0000256" key="2">
    <source>
        <dbReference type="ARBA" id="ARBA00022475"/>
    </source>
</evidence>
<evidence type="ECO:0000313" key="8">
    <source>
        <dbReference type="Proteomes" id="UP000002710"/>
    </source>
</evidence>
<keyword evidence="2" id="KW-1003">Cell membrane</keyword>
<feature type="transmembrane region" description="Helical" evidence="6">
    <location>
        <begin position="68"/>
        <end position="86"/>
    </location>
</feature>
<dbReference type="PANTHER" id="PTHR30086:SF20">
    <property type="entry name" value="ARGININE EXPORTER PROTEIN ARGO-RELATED"/>
    <property type="match status" value="1"/>
</dbReference>
<evidence type="ECO:0000256" key="3">
    <source>
        <dbReference type="ARBA" id="ARBA00022692"/>
    </source>
</evidence>
<dbReference type="HOGENOM" id="CLU_087840_0_1_7"/>
<evidence type="ECO:0000256" key="5">
    <source>
        <dbReference type="ARBA" id="ARBA00023136"/>
    </source>
</evidence>
<evidence type="ECO:0000256" key="1">
    <source>
        <dbReference type="ARBA" id="ARBA00004651"/>
    </source>
</evidence>
<proteinExistence type="predicted"/>
<evidence type="ECO:0000256" key="4">
    <source>
        <dbReference type="ARBA" id="ARBA00022989"/>
    </source>
</evidence>
<dbReference type="EMBL" id="CP000112">
    <property type="protein sequence ID" value="ABB40268.2"/>
    <property type="molecule type" value="Genomic_DNA"/>
</dbReference>
<feature type="transmembrane region" description="Helical" evidence="6">
    <location>
        <begin position="146"/>
        <end position="171"/>
    </location>
</feature>
<organism evidence="7 8">
    <name type="scientific">Oleidesulfovibrio alaskensis (strain ATCC BAA-1058 / DSM 17464 / G20)</name>
    <name type="common">Desulfovibrio alaskensis</name>
    <dbReference type="NCBI Taxonomy" id="207559"/>
    <lineage>
        <taxon>Bacteria</taxon>
        <taxon>Pseudomonadati</taxon>
        <taxon>Thermodesulfobacteriota</taxon>
        <taxon>Desulfovibrionia</taxon>
        <taxon>Desulfovibrionales</taxon>
        <taxon>Desulfovibrionaceae</taxon>
        <taxon>Oleidesulfovibrio</taxon>
    </lineage>
</organism>
<feature type="transmembrane region" description="Helical" evidence="6">
    <location>
        <begin position="183"/>
        <end position="203"/>
    </location>
</feature>
<keyword evidence="3 6" id="KW-0812">Transmembrane</keyword>
<comment type="subcellular location">
    <subcellularLocation>
        <location evidence="1">Cell membrane</location>
        <topology evidence="1">Multi-pass membrane protein</topology>
    </subcellularLocation>
</comment>
<feature type="transmembrane region" description="Helical" evidence="6">
    <location>
        <begin position="107"/>
        <end position="126"/>
    </location>
</feature>
<dbReference type="RefSeq" id="WP_011369173.1">
    <property type="nucleotide sequence ID" value="NC_007519.1"/>
</dbReference>
<dbReference type="GO" id="GO:0005886">
    <property type="term" value="C:plasma membrane"/>
    <property type="evidence" value="ECO:0007669"/>
    <property type="project" value="UniProtKB-SubCell"/>
</dbReference>
<gene>
    <name evidence="7" type="ordered locus">Dde_3475</name>
</gene>
<protein>
    <submittedName>
        <fullName evidence="7">Lysine exporter protein (LYSE/YGGA)</fullName>
    </submittedName>
</protein>
<dbReference type="Proteomes" id="UP000002710">
    <property type="component" value="Chromosome"/>
</dbReference>
<sequence>MNSAVFFQGFGICAGLIIAIGAQNAFILSQGIRGRHVLTVALLCCLCDVLLISLGLSGVGAFVSSSSALTAATAWAGVVFLSWYGLGALRSAIRGGTLEADTRGSDSLRAVAATTIAVSLLNPHAWLDTVVLLGGISGQYPESQRFVFGAGALSASFVWFFSLAFGARLLAPLFRRPATWRMLDGFVCLTMWGIAASLAHHALSLTA</sequence>
<evidence type="ECO:0000313" key="7">
    <source>
        <dbReference type="EMBL" id="ABB40268.2"/>
    </source>
</evidence>
<keyword evidence="5 6" id="KW-0472">Membrane</keyword>
<dbReference type="AlphaFoldDB" id="Q30VM8"/>
<dbReference type="KEGG" id="dde:Dde_3475"/>
<dbReference type="PANTHER" id="PTHR30086">
    <property type="entry name" value="ARGININE EXPORTER PROTEIN ARGO"/>
    <property type="match status" value="1"/>
</dbReference>
<dbReference type="eggNOG" id="COG1279">
    <property type="taxonomic scope" value="Bacteria"/>
</dbReference>
<name>Q30VM8_OLEA2</name>